<dbReference type="PANTHER" id="PTHR46390">
    <property type="entry name" value="MANNOSE-1-PHOSPHATE GUANYLYLTRANSFERASE"/>
    <property type="match status" value="1"/>
</dbReference>
<dbReference type="PANTHER" id="PTHR46390:SF1">
    <property type="entry name" value="MANNOSE-1-PHOSPHATE GUANYLYLTRANSFERASE"/>
    <property type="match status" value="1"/>
</dbReference>
<dbReference type="AlphaFoldDB" id="A0A538TY86"/>
<feature type="domain" description="Nucleotidyl transferase" evidence="1">
    <location>
        <begin position="11"/>
        <end position="280"/>
    </location>
</feature>
<dbReference type="InterPro" id="IPR049577">
    <property type="entry name" value="GMPP_N"/>
</dbReference>
<organism evidence="3 4">
    <name type="scientific">Eiseniibacteriota bacterium</name>
    <dbReference type="NCBI Taxonomy" id="2212470"/>
    <lineage>
        <taxon>Bacteria</taxon>
        <taxon>Candidatus Eiseniibacteriota</taxon>
    </lineage>
</organism>
<evidence type="ECO:0000259" key="1">
    <source>
        <dbReference type="Pfam" id="PF00483"/>
    </source>
</evidence>
<dbReference type="GO" id="GO:0009298">
    <property type="term" value="P:GDP-mannose biosynthetic process"/>
    <property type="evidence" value="ECO:0007669"/>
    <property type="project" value="TreeGrafter"/>
</dbReference>
<dbReference type="Gene3D" id="3.90.550.10">
    <property type="entry name" value="Spore Coat Polysaccharide Biosynthesis Protein SpsA, Chain A"/>
    <property type="match status" value="1"/>
</dbReference>
<accession>A0A538TY86</accession>
<protein>
    <submittedName>
        <fullName evidence="3">Mannose-1-phosphate guanylyltransferase</fullName>
    </submittedName>
</protein>
<dbReference type="Pfam" id="PF00483">
    <property type="entry name" value="NTP_transferase"/>
    <property type="match status" value="1"/>
</dbReference>
<dbReference type="Pfam" id="PF22640">
    <property type="entry name" value="ManC_GMP_beta-helix"/>
    <property type="match status" value="1"/>
</dbReference>
<dbReference type="CDD" id="cd02509">
    <property type="entry name" value="GDP-M1P_Guanylyltransferase"/>
    <property type="match status" value="1"/>
</dbReference>
<keyword evidence="3" id="KW-0808">Transferase</keyword>
<feature type="domain" description="MannoseP isomerase/GMP-like beta-helix" evidence="2">
    <location>
        <begin position="294"/>
        <end position="344"/>
    </location>
</feature>
<evidence type="ECO:0000259" key="2">
    <source>
        <dbReference type="Pfam" id="PF22640"/>
    </source>
</evidence>
<dbReference type="GO" id="GO:0004475">
    <property type="term" value="F:mannose-1-phosphate guanylyltransferase (GTP) activity"/>
    <property type="evidence" value="ECO:0007669"/>
    <property type="project" value="InterPro"/>
</dbReference>
<comment type="caution">
    <text evidence="3">The sequence shown here is derived from an EMBL/GenBank/DDBJ whole genome shotgun (WGS) entry which is preliminary data.</text>
</comment>
<dbReference type="SUPFAM" id="SSF159283">
    <property type="entry name" value="Guanosine diphospho-D-mannose pyrophosphorylase/mannose-6-phosphate isomerase linker domain"/>
    <property type="match status" value="1"/>
</dbReference>
<sequence>MPHPMPDRYVLVLAGGRGERFWPWSRPERPKQLLPLAPGGRSLLAATLDRALRLAPAPGVLVLTASALVPSVREQCPAGVRVLGEPAPRNTAPAIGLAAGLFHATSQEASFAVLPADHAVDDEAAFVADLTRGFKVAEKEAVLVTFGVRPSTPEPNFGYIRPGTQIADRLSRVAAFTEKPERAVAERYVNQGYLWNTGIFVWRARVFLDALRAARPVLAATLAPLGESMDDAEWERRMTERFPACESISVDYAVMERAPNVLVFEASFDWDDLGSWGAWARRQARDDRGNVRFGRTVVLDCDRCVVVGDGGIAAAVGLRDMVVVHAGGATLACRIDRTEDVRAVSEAARVGHTKETR</sequence>
<keyword evidence="3" id="KW-0548">Nucleotidyltransferase</keyword>
<dbReference type="Proteomes" id="UP000316609">
    <property type="component" value="Unassembled WGS sequence"/>
</dbReference>
<evidence type="ECO:0000313" key="4">
    <source>
        <dbReference type="Proteomes" id="UP000316609"/>
    </source>
</evidence>
<reference evidence="3 4" key="1">
    <citation type="journal article" date="2019" name="Nat. Microbiol.">
        <title>Mediterranean grassland soil C-N compound turnover is dependent on rainfall and depth, and is mediated by genomically divergent microorganisms.</title>
        <authorList>
            <person name="Diamond S."/>
            <person name="Andeer P.F."/>
            <person name="Li Z."/>
            <person name="Crits-Christoph A."/>
            <person name="Burstein D."/>
            <person name="Anantharaman K."/>
            <person name="Lane K.R."/>
            <person name="Thomas B.C."/>
            <person name="Pan C."/>
            <person name="Northen T.R."/>
            <person name="Banfield J.F."/>
        </authorList>
    </citation>
    <scope>NUCLEOTIDE SEQUENCE [LARGE SCALE GENOMIC DNA]</scope>
    <source>
        <strain evidence="3">WS_8</strain>
    </source>
</reference>
<evidence type="ECO:0000313" key="3">
    <source>
        <dbReference type="EMBL" id="TMQ68563.1"/>
    </source>
</evidence>
<dbReference type="InterPro" id="IPR051161">
    <property type="entry name" value="Mannose-6P_isomerase_type2"/>
</dbReference>
<gene>
    <name evidence="3" type="ORF">E6K78_01045</name>
</gene>
<dbReference type="SUPFAM" id="SSF53448">
    <property type="entry name" value="Nucleotide-diphospho-sugar transferases"/>
    <property type="match status" value="1"/>
</dbReference>
<dbReference type="InterPro" id="IPR054566">
    <property type="entry name" value="ManC/GMP-like_b-helix"/>
</dbReference>
<proteinExistence type="predicted"/>
<dbReference type="InterPro" id="IPR005835">
    <property type="entry name" value="NTP_transferase_dom"/>
</dbReference>
<name>A0A538TY86_UNCEI</name>
<dbReference type="EMBL" id="VBOY01000007">
    <property type="protein sequence ID" value="TMQ68563.1"/>
    <property type="molecule type" value="Genomic_DNA"/>
</dbReference>
<dbReference type="InterPro" id="IPR029044">
    <property type="entry name" value="Nucleotide-diphossugar_trans"/>
</dbReference>